<protein>
    <submittedName>
        <fullName evidence="2">Carboxypeptidase-like regulatory domain-containing protein</fullName>
    </submittedName>
</protein>
<accession>A0ABW5NXQ5</accession>
<dbReference type="RefSeq" id="WP_379822511.1">
    <property type="nucleotide sequence ID" value="NZ_JBHUMD010000030.1"/>
</dbReference>
<comment type="caution">
    <text evidence="2">The sequence shown here is derived from an EMBL/GenBank/DDBJ whole genome shotgun (WGS) entry which is preliminary data.</text>
</comment>
<feature type="compositionally biased region" description="Polar residues" evidence="1">
    <location>
        <begin position="102"/>
        <end position="122"/>
    </location>
</feature>
<dbReference type="Proteomes" id="UP001597480">
    <property type="component" value="Unassembled WGS sequence"/>
</dbReference>
<feature type="region of interest" description="Disordered" evidence="1">
    <location>
        <begin position="102"/>
        <end position="124"/>
    </location>
</feature>
<dbReference type="EMBL" id="JBHUMD010000030">
    <property type="protein sequence ID" value="MFD2603633.1"/>
    <property type="molecule type" value="Genomic_DNA"/>
</dbReference>
<evidence type="ECO:0000313" key="3">
    <source>
        <dbReference type="Proteomes" id="UP001597480"/>
    </source>
</evidence>
<dbReference type="Pfam" id="PF13620">
    <property type="entry name" value="CarboxypepD_reg"/>
    <property type="match status" value="1"/>
</dbReference>
<proteinExistence type="predicted"/>
<dbReference type="Gene3D" id="2.60.40.1120">
    <property type="entry name" value="Carboxypeptidase-like, regulatory domain"/>
    <property type="match status" value="1"/>
</dbReference>
<name>A0ABW5NXQ5_9FLAO</name>
<gene>
    <name evidence="2" type="ORF">ACFSR3_16335</name>
</gene>
<evidence type="ECO:0000256" key="1">
    <source>
        <dbReference type="SAM" id="MobiDB-lite"/>
    </source>
</evidence>
<sequence length="210" mass="22906">MKKPIQISIPTPCHENWDAMIPVDKGRFCASCQKTVIDFSKASDREIAAAYKKDANACGRFRADQLNRDLIVPQEKSSLWIAASAAVISFLGLGTHAVSAQTTSEKATTHTVSPDHNQTVPKTSAPKKIKGKVTDQQGKPLENAEVVNTTTKTNVYTDKKGYYNIIANIGDVIGIRKEGYINQVVVFDGKMEVITLEKIEPLLMILGGMG</sequence>
<dbReference type="SUPFAM" id="SSF49464">
    <property type="entry name" value="Carboxypeptidase regulatory domain-like"/>
    <property type="match status" value="1"/>
</dbReference>
<dbReference type="InterPro" id="IPR008969">
    <property type="entry name" value="CarboxyPept-like_regulatory"/>
</dbReference>
<evidence type="ECO:0000313" key="2">
    <source>
        <dbReference type="EMBL" id="MFD2603633.1"/>
    </source>
</evidence>
<reference evidence="3" key="1">
    <citation type="journal article" date="2019" name="Int. J. Syst. Evol. Microbiol.">
        <title>The Global Catalogue of Microorganisms (GCM) 10K type strain sequencing project: providing services to taxonomists for standard genome sequencing and annotation.</title>
        <authorList>
            <consortium name="The Broad Institute Genomics Platform"/>
            <consortium name="The Broad Institute Genome Sequencing Center for Infectious Disease"/>
            <person name="Wu L."/>
            <person name="Ma J."/>
        </authorList>
    </citation>
    <scope>NUCLEOTIDE SEQUENCE [LARGE SCALE GENOMIC DNA]</scope>
    <source>
        <strain evidence="3">KCTC 42107</strain>
    </source>
</reference>
<organism evidence="2 3">
    <name type="scientific">Flavobacterium suzhouense</name>
    <dbReference type="NCBI Taxonomy" id="1529638"/>
    <lineage>
        <taxon>Bacteria</taxon>
        <taxon>Pseudomonadati</taxon>
        <taxon>Bacteroidota</taxon>
        <taxon>Flavobacteriia</taxon>
        <taxon>Flavobacteriales</taxon>
        <taxon>Flavobacteriaceae</taxon>
        <taxon>Flavobacterium</taxon>
    </lineage>
</organism>
<keyword evidence="3" id="KW-1185">Reference proteome</keyword>